<accession>A0ABR1BX45</accession>
<keyword evidence="1" id="KW-1133">Transmembrane helix</keyword>
<protein>
    <submittedName>
        <fullName evidence="2">Uncharacterized protein</fullName>
    </submittedName>
</protein>
<comment type="caution">
    <text evidence="2">The sequence shown here is derived from an EMBL/GenBank/DDBJ whole genome shotgun (WGS) entry which is preliminary data.</text>
</comment>
<keyword evidence="1" id="KW-0812">Transmembrane</keyword>
<sequence length="90" mass="10247">MATYRNPDYTFSAATVSYRICYWLCNDPHPDVSSDMLHFLVALSKHCVFILCCWIFGHHNKGNSQYKVLARCIQTLLALSQTICYGPGEP</sequence>
<keyword evidence="3" id="KW-1185">Reference proteome</keyword>
<evidence type="ECO:0000313" key="2">
    <source>
        <dbReference type="EMBL" id="KAK6729626.1"/>
    </source>
</evidence>
<proteinExistence type="predicted"/>
<organism evidence="2 3">
    <name type="scientific">Necator americanus</name>
    <name type="common">Human hookworm</name>
    <dbReference type="NCBI Taxonomy" id="51031"/>
    <lineage>
        <taxon>Eukaryota</taxon>
        <taxon>Metazoa</taxon>
        <taxon>Ecdysozoa</taxon>
        <taxon>Nematoda</taxon>
        <taxon>Chromadorea</taxon>
        <taxon>Rhabditida</taxon>
        <taxon>Rhabditina</taxon>
        <taxon>Rhabditomorpha</taxon>
        <taxon>Strongyloidea</taxon>
        <taxon>Ancylostomatidae</taxon>
        <taxon>Bunostominae</taxon>
        <taxon>Necator</taxon>
    </lineage>
</organism>
<dbReference type="Proteomes" id="UP001303046">
    <property type="component" value="Unassembled WGS sequence"/>
</dbReference>
<keyword evidence="1" id="KW-0472">Membrane</keyword>
<reference evidence="2 3" key="1">
    <citation type="submission" date="2023-08" db="EMBL/GenBank/DDBJ databases">
        <title>A Necator americanus chromosomal reference genome.</title>
        <authorList>
            <person name="Ilik V."/>
            <person name="Petrzelkova K.J."/>
            <person name="Pardy F."/>
            <person name="Fuh T."/>
            <person name="Niatou-Singa F.S."/>
            <person name="Gouil Q."/>
            <person name="Baker L."/>
            <person name="Ritchie M.E."/>
            <person name="Jex A.R."/>
            <person name="Gazzola D."/>
            <person name="Li H."/>
            <person name="Toshio Fujiwara R."/>
            <person name="Zhan B."/>
            <person name="Aroian R.V."/>
            <person name="Pafco B."/>
            <person name="Schwarz E.M."/>
        </authorList>
    </citation>
    <scope>NUCLEOTIDE SEQUENCE [LARGE SCALE GENOMIC DNA]</scope>
    <source>
        <strain evidence="2 3">Aroian</strain>
        <tissue evidence="2">Whole animal</tissue>
    </source>
</reference>
<gene>
    <name evidence="2" type="primary">Necator_chrI.g2711</name>
    <name evidence="2" type="ORF">RB195_006583</name>
</gene>
<dbReference type="EMBL" id="JAVFWL010000001">
    <property type="protein sequence ID" value="KAK6729626.1"/>
    <property type="molecule type" value="Genomic_DNA"/>
</dbReference>
<name>A0ABR1BX45_NECAM</name>
<evidence type="ECO:0000313" key="3">
    <source>
        <dbReference type="Proteomes" id="UP001303046"/>
    </source>
</evidence>
<feature type="transmembrane region" description="Helical" evidence="1">
    <location>
        <begin position="36"/>
        <end position="57"/>
    </location>
</feature>
<evidence type="ECO:0000256" key="1">
    <source>
        <dbReference type="SAM" id="Phobius"/>
    </source>
</evidence>